<name>A0A133ZXS1_9FIRM</name>
<evidence type="ECO:0000313" key="2">
    <source>
        <dbReference type="Proteomes" id="UP000070394"/>
    </source>
</evidence>
<dbReference type="Proteomes" id="UP000070394">
    <property type="component" value="Unassembled WGS sequence"/>
</dbReference>
<evidence type="ECO:0000313" key="1">
    <source>
        <dbReference type="EMBL" id="KXB60232.1"/>
    </source>
</evidence>
<reference evidence="2" key="1">
    <citation type="submission" date="2016-01" db="EMBL/GenBank/DDBJ databases">
        <authorList>
            <person name="Mitreva M."/>
            <person name="Pepin K.H."/>
            <person name="Mihindukulasuriya K.A."/>
            <person name="Fulton R."/>
            <person name="Fronick C."/>
            <person name="O'Laughlin M."/>
            <person name="Miner T."/>
            <person name="Herter B."/>
            <person name="Rosa B.A."/>
            <person name="Cordes M."/>
            <person name="Tomlinson C."/>
            <person name="Wollam A."/>
            <person name="Palsikar V.B."/>
            <person name="Mardis E.R."/>
            <person name="Wilson R.K."/>
        </authorList>
    </citation>
    <scope>NUCLEOTIDE SEQUENCE [LARGE SCALE GENOMIC DNA]</scope>
    <source>
        <strain evidence="2">DNF00896</strain>
    </source>
</reference>
<sequence>MISLARKKIVFIIVEGPSDDEALGVIFSRLYDKQSVHVEITHGDITSDDKSNPKNIVIKVCELVKQYCKNNHFTKKDFLEVIHIMDTDGAYISDDYIIENESVTDRPLYSLTGIETKHPSDIKNRNHNKSANMDRLQAQKTVWATIPYHAYYMSSNLDHVLYNKLNSTNRDKEKDALTFACKYKDNLDEFLSFISDSDFSVCGDYKESWSFIRQELNSLHRYSNLCICFKDIRESRNAT</sequence>
<dbReference type="PATRIC" id="fig|467210.3.peg.649"/>
<dbReference type="EMBL" id="LSDA01000017">
    <property type="protein sequence ID" value="KXB60232.1"/>
    <property type="molecule type" value="Genomic_DNA"/>
</dbReference>
<dbReference type="AlphaFoldDB" id="A0A133ZXS1"/>
<dbReference type="STRING" id="467210.HMPREF1866_00658"/>
<comment type="caution">
    <text evidence="1">The sequence shown here is derived from an EMBL/GenBank/DDBJ whole genome shotgun (WGS) entry which is preliminary data.</text>
</comment>
<protein>
    <submittedName>
        <fullName evidence="1">Uncharacterized protein</fullName>
    </submittedName>
</protein>
<proteinExistence type="predicted"/>
<dbReference type="RefSeq" id="WP_334292110.1">
    <property type="nucleotide sequence ID" value="NZ_KQ959779.1"/>
</dbReference>
<gene>
    <name evidence="1" type="ORF">HMPREF1866_00658</name>
</gene>
<keyword evidence="2" id="KW-1185">Reference proteome</keyword>
<accession>A0A133ZXS1</accession>
<organism evidence="1 2">
    <name type="scientific">Lachnoanaerobaculum saburreum</name>
    <dbReference type="NCBI Taxonomy" id="467210"/>
    <lineage>
        <taxon>Bacteria</taxon>
        <taxon>Bacillati</taxon>
        <taxon>Bacillota</taxon>
        <taxon>Clostridia</taxon>
        <taxon>Lachnospirales</taxon>
        <taxon>Lachnospiraceae</taxon>
        <taxon>Lachnoanaerobaculum</taxon>
    </lineage>
</organism>